<keyword evidence="3" id="KW-0176">Collagen</keyword>
<dbReference type="InterPro" id="IPR010515">
    <property type="entry name" value="Collagenase_NC10/endostatin"/>
</dbReference>
<dbReference type="SUPFAM" id="SSF56436">
    <property type="entry name" value="C-type lectin-like"/>
    <property type="match status" value="1"/>
</dbReference>
<feature type="domain" description="Collagenase NC10/endostatin" evidence="2">
    <location>
        <begin position="245"/>
        <end position="424"/>
    </location>
</feature>
<keyword evidence="4" id="KW-1185">Reference proteome</keyword>
<organism evidence="3 4">
    <name type="scientific">Clonorchis sinensis</name>
    <name type="common">Chinese liver fluke</name>
    <dbReference type="NCBI Taxonomy" id="79923"/>
    <lineage>
        <taxon>Eukaryota</taxon>
        <taxon>Metazoa</taxon>
        <taxon>Spiralia</taxon>
        <taxon>Lophotrochozoa</taxon>
        <taxon>Platyhelminthes</taxon>
        <taxon>Trematoda</taxon>
        <taxon>Digenea</taxon>
        <taxon>Opisthorchiida</taxon>
        <taxon>Opisthorchiata</taxon>
        <taxon>Opisthorchiidae</taxon>
        <taxon>Clonorchis</taxon>
    </lineage>
</organism>
<dbReference type="InterPro" id="IPR016186">
    <property type="entry name" value="C-type_lectin-like/link_sf"/>
</dbReference>
<dbReference type="Proteomes" id="UP000286415">
    <property type="component" value="Unassembled WGS sequence"/>
</dbReference>
<dbReference type="GO" id="GO:0005581">
    <property type="term" value="C:collagen trimer"/>
    <property type="evidence" value="ECO:0007669"/>
    <property type="project" value="UniProtKB-KW"/>
</dbReference>
<dbReference type="OrthoDB" id="5983381at2759"/>
<feature type="region of interest" description="Disordered" evidence="1">
    <location>
        <begin position="26"/>
        <end position="99"/>
    </location>
</feature>
<evidence type="ECO:0000256" key="1">
    <source>
        <dbReference type="SAM" id="MobiDB-lite"/>
    </source>
</evidence>
<dbReference type="EMBL" id="NIRI02000010">
    <property type="protein sequence ID" value="KAG5453808.1"/>
    <property type="molecule type" value="Genomic_DNA"/>
</dbReference>
<sequence length="430" mass="47307">MSDISLDSCACVEQLLKQGLLRLKGEKGDRGEQGPPGPQGPPGVCPATCEPPAIQPTIIQGPPGEQGPPGVCSLEQCKEVAIPGPPGPPGQRGEKGDPGYCDLKDEQNHQTIVHMIREYLSRPEVQVQFKEQLSDAEKCQCPRDQPSTTSTEVSAPRVGEINGFGAMVFEKESDLRKTSHTLPTGAMVFVKEHDTFYLKTNEEANRWRILSIAPTAESVTLPIPKPEPKKTHVPRNYPQLEGKMLYLVARNERLRGDLRQNDHLTGAHSGSIYACQRSATKIGLGRAFYPLISTDVFNMDYVVPPMYRYNVPLVNVNGEVIFDDFMGLIQGRGAPKAKILTFDGQDVMDDPAAPCLWIGRRPIYLNGDYEYAAQAKCRNWQSTQPTERALAVSFPMKNSDAGLLAKENSHLVACSSYCRMLCIQLAPTEA</sequence>
<name>A0A8T1MY15_CLOSI</name>
<reference evidence="3 4" key="2">
    <citation type="journal article" date="2021" name="Genomics">
        <title>High-quality reference genome for Clonorchis sinensis.</title>
        <authorList>
            <person name="Young N.D."/>
            <person name="Stroehlein A.J."/>
            <person name="Kinkar L."/>
            <person name="Wang T."/>
            <person name="Sohn W.M."/>
            <person name="Chang B.C.H."/>
            <person name="Kaur P."/>
            <person name="Weisz D."/>
            <person name="Dudchenko O."/>
            <person name="Aiden E.L."/>
            <person name="Korhonen P.K."/>
            <person name="Gasser R.B."/>
        </authorList>
    </citation>
    <scope>NUCLEOTIDE SEQUENCE [LARGE SCALE GENOMIC DNA]</scope>
    <source>
        <strain evidence="3">Cs-k2</strain>
    </source>
</reference>
<feature type="compositionally biased region" description="Pro residues" evidence="1">
    <location>
        <begin position="35"/>
        <end position="44"/>
    </location>
</feature>
<accession>A0A8T1MY15</accession>
<feature type="compositionally biased region" description="Low complexity" evidence="1">
    <location>
        <begin position="51"/>
        <end position="63"/>
    </location>
</feature>
<dbReference type="Pfam" id="PF06482">
    <property type="entry name" value="Endostatin"/>
    <property type="match status" value="1"/>
</dbReference>
<comment type="caution">
    <text evidence="3">The sequence shown here is derived from an EMBL/GenBank/DDBJ whole genome shotgun (WGS) entry which is preliminary data.</text>
</comment>
<evidence type="ECO:0000313" key="4">
    <source>
        <dbReference type="Proteomes" id="UP000286415"/>
    </source>
</evidence>
<reference evidence="3 4" key="1">
    <citation type="journal article" date="2018" name="Biotechnol. Adv.">
        <title>Improved genomic resources and new bioinformatic workflow for the carcinogenic parasite Clonorchis sinensis: Biotechnological implications.</title>
        <authorList>
            <person name="Wang D."/>
            <person name="Korhonen P.K."/>
            <person name="Gasser R.B."/>
            <person name="Young N.D."/>
        </authorList>
    </citation>
    <scope>NUCLEOTIDE SEQUENCE [LARGE SCALE GENOMIC DNA]</scope>
    <source>
        <strain evidence="3">Cs-k2</strain>
    </source>
</reference>
<dbReference type="Gene3D" id="3.10.100.10">
    <property type="entry name" value="Mannose-Binding Protein A, subunit A"/>
    <property type="match status" value="1"/>
</dbReference>
<dbReference type="InterPro" id="IPR016187">
    <property type="entry name" value="CTDL_fold"/>
</dbReference>
<evidence type="ECO:0000259" key="2">
    <source>
        <dbReference type="Pfam" id="PF06482"/>
    </source>
</evidence>
<gene>
    <name evidence="3" type="ORF">CSKR_112383</name>
</gene>
<proteinExistence type="predicted"/>
<dbReference type="AlphaFoldDB" id="A0A8T1MY15"/>
<protein>
    <submittedName>
        <fullName evidence="3">Collagen alpha-1(XV) chain</fullName>
    </submittedName>
</protein>
<evidence type="ECO:0000313" key="3">
    <source>
        <dbReference type="EMBL" id="KAG5453808.1"/>
    </source>
</evidence>